<evidence type="ECO:0000313" key="4">
    <source>
        <dbReference type="WBParaSite" id="ASIM_0000246601-mRNA-1"/>
    </source>
</evidence>
<dbReference type="WBParaSite" id="ASIM_0000246601-mRNA-1">
    <property type="protein sequence ID" value="ASIM_0000246601-mRNA-1"/>
    <property type="gene ID" value="ASIM_0000246601"/>
</dbReference>
<dbReference type="AlphaFoldDB" id="A0A0M3J4J7"/>
<evidence type="ECO:0000313" key="2">
    <source>
        <dbReference type="EMBL" id="VDK19858.1"/>
    </source>
</evidence>
<feature type="compositionally biased region" description="Basic and acidic residues" evidence="1">
    <location>
        <begin position="227"/>
        <end position="253"/>
    </location>
</feature>
<keyword evidence="3" id="KW-1185">Reference proteome</keyword>
<feature type="compositionally biased region" description="Basic and acidic residues" evidence="1">
    <location>
        <begin position="293"/>
        <end position="302"/>
    </location>
</feature>
<accession>A0A0M3J4J7</accession>
<gene>
    <name evidence="2" type="ORF">ASIM_LOCUS2329</name>
</gene>
<name>A0A0M3J4J7_ANISI</name>
<feature type="region of interest" description="Disordered" evidence="1">
    <location>
        <begin position="1"/>
        <end position="23"/>
    </location>
</feature>
<evidence type="ECO:0000313" key="3">
    <source>
        <dbReference type="Proteomes" id="UP000267096"/>
    </source>
</evidence>
<feature type="region of interest" description="Disordered" evidence="1">
    <location>
        <begin position="223"/>
        <end position="253"/>
    </location>
</feature>
<reference evidence="2 3" key="2">
    <citation type="submission" date="2018-11" db="EMBL/GenBank/DDBJ databases">
        <authorList>
            <consortium name="Pathogen Informatics"/>
        </authorList>
    </citation>
    <scope>NUCLEOTIDE SEQUENCE [LARGE SCALE GENOMIC DNA]</scope>
</reference>
<sequence>MPRKSRQSEPLSGEAGNDGDQNTFTVRIKSDTKISTKKMKCHDLKRLITRMRHTYNQNMQIAAQNGDVVAKEAYEQKVKLLHDTFAKLNAAPVKTTEPIELPPMPRPYVQAPPHPTDYHVLFAIPAPQMPFVPRYPLMAPVPFAPEYPLWAFPPPQIRLVTNNRYEKKIPESERKTIKKPTNLVNTGRELTTNGDVKRMNRTEASKMRSTKEEVVVKAQSPLETIQESDKSVKLSSGKKEAKQTENHSEKAKNTETKIVINDTKTLQTDREIKLEERDVEKVEQKICIPKSVDEEVKSEPKRSCQQQDSTEKIEMNGERCDELKGESARSGAERSPPLISADPKPRLLTNVDDLLKREELEWSQQIVEVIFRLYQFSFSIHDEQTIGEIIIHMPIMLRDP</sequence>
<proteinExistence type="predicted"/>
<feature type="region of interest" description="Disordered" evidence="1">
    <location>
        <begin position="293"/>
        <end position="344"/>
    </location>
</feature>
<dbReference type="EMBL" id="UYRR01003054">
    <property type="protein sequence ID" value="VDK19858.1"/>
    <property type="molecule type" value="Genomic_DNA"/>
</dbReference>
<feature type="compositionally biased region" description="Basic and acidic residues" evidence="1">
    <location>
        <begin position="309"/>
        <end position="327"/>
    </location>
</feature>
<protein>
    <submittedName>
        <fullName evidence="2 4">Uncharacterized protein</fullName>
    </submittedName>
</protein>
<reference evidence="4" key="1">
    <citation type="submission" date="2017-02" db="UniProtKB">
        <authorList>
            <consortium name="WormBaseParasite"/>
        </authorList>
    </citation>
    <scope>IDENTIFICATION</scope>
</reference>
<organism evidence="4">
    <name type="scientific">Anisakis simplex</name>
    <name type="common">Herring worm</name>
    <dbReference type="NCBI Taxonomy" id="6269"/>
    <lineage>
        <taxon>Eukaryota</taxon>
        <taxon>Metazoa</taxon>
        <taxon>Ecdysozoa</taxon>
        <taxon>Nematoda</taxon>
        <taxon>Chromadorea</taxon>
        <taxon>Rhabditida</taxon>
        <taxon>Spirurina</taxon>
        <taxon>Ascaridomorpha</taxon>
        <taxon>Ascaridoidea</taxon>
        <taxon>Anisakidae</taxon>
        <taxon>Anisakis</taxon>
        <taxon>Anisakis simplex complex</taxon>
    </lineage>
</organism>
<evidence type="ECO:0000256" key="1">
    <source>
        <dbReference type="SAM" id="MobiDB-lite"/>
    </source>
</evidence>
<dbReference type="Proteomes" id="UP000267096">
    <property type="component" value="Unassembled WGS sequence"/>
</dbReference>